<evidence type="ECO:0000313" key="4">
    <source>
        <dbReference type="Proteomes" id="UP001233271"/>
    </source>
</evidence>
<evidence type="ECO:0000256" key="2">
    <source>
        <dbReference type="SAM" id="Phobius"/>
    </source>
</evidence>
<evidence type="ECO:0000313" key="3">
    <source>
        <dbReference type="EMBL" id="BEI90589.1"/>
    </source>
</evidence>
<evidence type="ECO:0000256" key="1">
    <source>
        <dbReference type="SAM" id="MobiDB-lite"/>
    </source>
</evidence>
<protein>
    <submittedName>
        <fullName evidence="3">Uncharacterized protein</fullName>
    </submittedName>
</protein>
<feature type="transmembrane region" description="Helical" evidence="2">
    <location>
        <begin position="346"/>
        <end position="370"/>
    </location>
</feature>
<sequence>MVYEPASPSSAAASLLDATVPEPPPSYADVEAESSAAGPSTGGESWPAALTPLFTGPPNAEPLISHDRAAALPEIPTANFVGRFETADPRLQNPNALYDFLRAKALTAPTVNVRAAASHWETSQRTQLVVERGVPRQVQAGQRFRVTDFDFTIDMSKAVAHESNSANISLFTLPTSIPARRGTMGRTFGASVAPFPGSRAVGRTPSRAERAQWDAYAKFRYERGRAPWSDIAGDDEFWAGYNRNGQGIALGGREDEEALLSSHHGESETALRAWCDAYTADPGPLKSFKLTKTVYGWDIAALRKAIMGAIHSTGYIAEDDQSVVVDITVADGDIIVRPPNLCSKYYYGWGVGHMIMMLLFWWAVPLIWLWQRLDPRAGGPYEVTVAAYGMKVYPPLPNTFKNESVGQAQHRLASLFKTHPEIPANPRLQRGPKGVHYLLGEREGQWFREWEERIRMAVRMRHVGELENPRVIDDGMEGPELDGYTE</sequence>
<dbReference type="AlphaFoldDB" id="A0AA48KZJ4"/>
<dbReference type="PANTHER" id="PTHR37848">
    <property type="entry name" value="EXPRESSED PROTEIN"/>
    <property type="match status" value="1"/>
</dbReference>
<dbReference type="RefSeq" id="XP_060455854.1">
    <property type="nucleotide sequence ID" value="XM_060599130.1"/>
</dbReference>
<dbReference type="PANTHER" id="PTHR37848:SF1">
    <property type="entry name" value="SUN DOMAIN-CONTAINING PROTEIN"/>
    <property type="match status" value="1"/>
</dbReference>
<accession>A0AA48KZJ4</accession>
<keyword evidence="2" id="KW-1133">Transmembrane helix</keyword>
<dbReference type="EMBL" id="AP028214">
    <property type="protein sequence ID" value="BEI90589.1"/>
    <property type="molecule type" value="Genomic_DNA"/>
</dbReference>
<reference evidence="3" key="1">
    <citation type="journal article" date="2023" name="BMC Genomics">
        <title>Chromosome-level genome assemblies of Cutaneotrichosporon spp. (Trichosporonales, Basidiomycota) reveal imbalanced evolution between nucleotide sequences and chromosome synteny.</title>
        <authorList>
            <person name="Kobayashi Y."/>
            <person name="Kayamori A."/>
            <person name="Aoki K."/>
            <person name="Shiwa Y."/>
            <person name="Matsutani M."/>
            <person name="Fujita N."/>
            <person name="Sugita T."/>
            <person name="Iwasaki W."/>
            <person name="Tanaka N."/>
            <person name="Takashima M."/>
        </authorList>
    </citation>
    <scope>NUCLEOTIDE SEQUENCE</scope>
    <source>
        <strain evidence="3">HIS019</strain>
    </source>
</reference>
<keyword evidence="2" id="KW-0812">Transmembrane</keyword>
<dbReference type="KEGG" id="ccac:CcaHIS019_0306590"/>
<organism evidence="3 4">
    <name type="scientific">Cutaneotrichosporon cavernicola</name>
    <dbReference type="NCBI Taxonomy" id="279322"/>
    <lineage>
        <taxon>Eukaryota</taxon>
        <taxon>Fungi</taxon>
        <taxon>Dikarya</taxon>
        <taxon>Basidiomycota</taxon>
        <taxon>Agaricomycotina</taxon>
        <taxon>Tremellomycetes</taxon>
        <taxon>Trichosporonales</taxon>
        <taxon>Trichosporonaceae</taxon>
        <taxon>Cutaneotrichosporon</taxon>
    </lineage>
</organism>
<keyword evidence="2" id="KW-0472">Membrane</keyword>
<proteinExistence type="predicted"/>
<feature type="region of interest" description="Disordered" evidence="1">
    <location>
        <begin position="1"/>
        <end position="54"/>
    </location>
</feature>
<dbReference type="GeneID" id="85494459"/>
<name>A0AA48KZJ4_9TREE</name>
<feature type="compositionally biased region" description="Low complexity" evidence="1">
    <location>
        <begin position="1"/>
        <end position="14"/>
    </location>
</feature>
<dbReference type="Proteomes" id="UP001233271">
    <property type="component" value="Chromosome 3"/>
</dbReference>
<gene>
    <name evidence="3" type="ORF">CcaverHIS019_0306590</name>
</gene>
<keyword evidence="4" id="KW-1185">Reference proteome</keyword>